<comment type="caution">
    <text evidence="13">The sequence shown here is derived from an EMBL/GenBank/DDBJ whole genome shotgun (WGS) entry which is preliminary data.</text>
</comment>
<comment type="similarity">
    <text evidence="2">Belongs to the SUA5 family.</text>
</comment>
<evidence type="ECO:0000256" key="11">
    <source>
        <dbReference type="ARBA" id="ARBA00048366"/>
    </source>
</evidence>
<evidence type="ECO:0000256" key="2">
    <source>
        <dbReference type="ARBA" id="ARBA00007663"/>
    </source>
</evidence>
<dbReference type="GO" id="GO:0006450">
    <property type="term" value="P:regulation of translational fidelity"/>
    <property type="evidence" value="ECO:0007669"/>
    <property type="project" value="TreeGrafter"/>
</dbReference>
<gene>
    <name evidence="13" type="primary">sua5</name>
    <name evidence="13" type="ORF">ELUCI_v1c03280</name>
</gene>
<dbReference type="EC" id="2.7.7.87" evidence="3"/>
<keyword evidence="6" id="KW-0819">tRNA processing</keyword>
<keyword evidence="14" id="KW-1185">Reference proteome</keyword>
<reference evidence="13 14" key="1">
    <citation type="submission" date="2017-11" db="EMBL/GenBank/DDBJ databases">
        <title>Genome sequence of Entomoplasma lucivorax PIPN-2 (ATCC 49196).</title>
        <authorList>
            <person name="Lo W.-S."/>
            <person name="Gasparich G.E."/>
            <person name="Kuo C.-H."/>
        </authorList>
    </citation>
    <scope>NUCLEOTIDE SEQUENCE [LARGE SCALE GENOMIC DNA]</scope>
    <source>
        <strain evidence="13 14">PIPN-2</strain>
    </source>
</reference>
<evidence type="ECO:0000313" key="14">
    <source>
        <dbReference type="Proteomes" id="UP000237865"/>
    </source>
</evidence>
<organism evidence="13 14">
    <name type="scientific">Williamsoniiplasma lucivorax</name>
    <dbReference type="NCBI Taxonomy" id="209274"/>
    <lineage>
        <taxon>Bacteria</taxon>
        <taxon>Bacillati</taxon>
        <taxon>Mycoplasmatota</taxon>
        <taxon>Mollicutes</taxon>
        <taxon>Entomoplasmatales</taxon>
        <taxon>Williamsoniiplasma</taxon>
    </lineage>
</organism>
<dbReference type="PANTHER" id="PTHR17490">
    <property type="entry name" value="SUA5"/>
    <property type="match status" value="1"/>
</dbReference>
<dbReference type="InterPro" id="IPR017945">
    <property type="entry name" value="DHBP_synth_RibB-like_a/b_dom"/>
</dbReference>
<dbReference type="GO" id="GO:0005737">
    <property type="term" value="C:cytoplasm"/>
    <property type="evidence" value="ECO:0007669"/>
    <property type="project" value="UniProtKB-SubCell"/>
</dbReference>
<keyword evidence="7" id="KW-0548">Nucleotidyltransferase</keyword>
<dbReference type="SUPFAM" id="SSF55821">
    <property type="entry name" value="YrdC/RibB"/>
    <property type="match status" value="1"/>
</dbReference>
<dbReference type="Pfam" id="PF01300">
    <property type="entry name" value="Sua5_yciO_yrdC"/>
    <property type="match status" value="1"/>
</dbReference>
<keyword evidence="9" id="KW-0067">ATP-binding</keyword>
<dbReference type="GO" id="GO:0003725">
    <property type="term" value="F:double-stranded RNA binding"/>
    <property type="evidence" value="ECO:0007669"/>
    <property type="project" value="InterPro"/>
</dbReference>
<evidence type="ECO:0000256" key="9">
    <source>
        <dbReference type="ARBA" id="ARBA00022840"/>
    </source>
</evidence>
<keyword evidence="5" id="KW-0808">Transferase</keyword>
<dbReference type="InterPro" id="IPR050156">
    <property type="entry name" value="TC-AMP_synthase_SUA5"/>
</dbReference>
<evidence type="ECO:0000256" key="7">
    <source>
        <dbReference type="ARBA" id="ARBA00022695"/>
    </source>
</evidence>
<dbReference type="PANTHER" id="PTHR17490:SF16">
    <property type="entry name" value="THREONYLCARBAMOYL-AMP SYNTHASE"/>
    <property type="match status" value="1"/>
</dbReference>
<evidence type="ECO:0000313" key="13">
    <source>
        <dbReference type="EMBL" id="PPE06037.1"/>
    </source>
</evidence>
<evidence type="ECO:0000256" key="10">
    <source>
        <dbReference type="ARBA" id="ARBA00029774"/>
    </source>
</evidence>
<dbReference type="STRING" id="1399797.GCA_000518285_01523"/>
<dbReference type="EMBL" id="PHNE01000001">
    <property type="protein sequence ID" value="PPE06037.1"/>
    <property type="molecule type" value="Genomic_DNA"/>
</dbReference>
<sequence length="166" mass="19255">MLTKQQISQAIQDLKNKQIIILPTDTIYGLSGMVNQENKLQINRLKQADENKQIIVLFACFKQLKGLVTITKEIKQFFKANKNTTVVLKGEDETFAVRPQVRKDLKKIICRSGLIYSTSVNKHGQQPLFTQADLKSFDSKVNLYFDQEYSANPSRIFDWEKKVWLR</sequence>
<comment type="catalytic activity">
    <reaction evidence="11">
        <text>L-threonine + hydrogencarbonate + ATP = L-threonylcarbamoyladenylate + diphosphate + H2O</text>
        <dbReference type="Rhea" id="RHEA:36407"/>
        <dbReference type="ChEBI" id="CHEBI:15377"/>
        <dbReference type="ChEBI" id="CHEBI:17544"/>
        <dbReference type="ChEBI" id="CHEBI:30616"/>
        <dbReference type="ChEBI" id="CHEBI:33019"/>
        <dbReference type="ChEBI" id="CHEBI:57926"/>
        <dbReference type="ChEBI" id="CHEBI:73682"/>
        <dbReference type="EC" id="2.7.7.87"/>
    </reaction>
</comment>
<protein>
    <recommendedName>
        <fullName evidence="10">L-threonylcarbamoyladenylate synthase</fullName>
        <ecNumber evidence="3">2.7.7.87</ecNumber>
    </recommendedName>
    <alternativeName>
        <fullName evidence="10">L-threonylcarbamoyladenylate synthase</fullName>
    </alternativeName>
</protein>
<keyword evidence="4" id="KW-0963">Cytoplasm</keyword>
<dbReference type="GO" id="GO:0008033">
    <property type="term" value="P:tRNA processing"/>
    <property type="evidence" value="ECO:0007669"/>
    <property type="project" value="UniProtKB-KW"/>
</dbReference>
<proteinExistence type="inferred from homology"/>
<evidence type="ECO:0000256" key="4">
    <source>
        <dbReference type="ARBA" id="ARBA00022490"/>
    </source>
</evidence>
<dbReference type="RefSeq" id="WP_028126850.1">
    <property type="nucleotide sequence ID" value="NZ_PHNE01000001.1"/>
</dbReference>
<dbReference type="GO" id="GO:0005524">
    <property type="term" value="F:ATP binding"/>
    <property type="evidence" value="ECO:0007669"/>
    <property type="project" value="UniProtKB-KW"/>
</dbReference>
<dbReference type="AlphaFoldDB" id="A0A2S5RFG5"/>
<evidence type="ECO:0000256" key="3">
    <source>
        <dbReference type="ARBA" id="ARBA00012584"/>
    </source>
</evidence>
<evidence type="ECO:0000259" key="12">
    <source>
        <dbReference type="PROSITE" id="PS51163"/>
    </source>
</evidence>
<dbReference type="GO" id="GO:0061710">
    <property type="term" value="F:L-threonylcarbamoyladenylate synthase"/>
    <property type="evidence" value="ECO:0007669"/>
    <property type="project" value="UniProtKB-EC"/>
</dbReference>
<dbReference type="PROSITE" id="PS51163">
    <property type="entry name" value="YRDC"/>
    <property type="match status" value="1"/>
</dbReference>
<accession>A0A2S5RFG5</accession>
<keyword evidence="8" id="KW-0547">Nucleotide-binding</keyword>
<dbReference type="Gene3D" id="3.90.870.10">
    <property type="entry name" value="DHBP synthase"/>
    <property type="match status" value="1"/>
</dbReference>
<evidence type="ECO:0000256" key="1">
    <source>
        <dbReference type="ARBA" id="ARBA00004496"/>
    </source>
</evidence>
<name>A0A2S5RFG5_9MOLU</name>
<comment type="subcellular location">
    <subcellularLocation>
        <location evidence="1">Cytoplasm</location>
    </subcellularLocation>
</comment>
<evidence type="ECO:0000256" key="5">
    <source>
        <dbReference type="ARBA" id="ARBA00022679"/>
    </source>
</evidence>
<feature type="domain" description="YrdC-like" evidence="12">
    <location>
        <begin position="4"/>
        <end position="166"/>
    </location>
</feature>
<dbReference type="Proteomes" id="UP000237865">
    <property type="component" value="Unassembled WGS sequence"/>
</dbReference>
<dbReference type="GO" id="GO:0000049">
    <property type="term" value="F:tRNA binding"/>
    <property type="evidence" value="ECO:0007669"/>
    <property type="project" value="TreeGrafter"/>
</dbReference>
<dbReference type="InterPro" id="IPR006070">
    <property type="entry name" value="Sua5-like_dom"/>
</dbReference>
<evidence type="ECO:0000256" key="6">
    <source>
        <dbReference type="ARBA" id="ARBA00022694"/>
    </source>
</evidence>
<evidence type="ECO:0000256" key="8">
    <source>
        <dbReference type="ARBA" id="ARBA00022741"/>
    </source>
</evidence>